<accession>A0A1M7S488</accession>
<dbReference type="RefSeq" id="WP_072771136.1">
    <property type="nucleotide sequence ID" value="NZ_FRDN01000003.1"/>
</dbReference>
<dbReference type="EMBL" id="FRDN01000003">
    <property type="protein sequence ID" value="SHN53457.1"/>
    <property type="molecule type" value="Genomic_DNA"/>
</dbReference>
<proteinExistence type="predicted"/>
<dbReference type="AlphaFoldDB" id="A0A1M7S488"/>
<evidence type="ECO:0008006" key="3">
    <source>
        <dbReference type="Google" id="ProtNLM"/>
    </source>
</evidence>
<gene>
    <name evidence="1" type="ORF">SAMN02745215_00544</name>
</gene>
<dbReference type="STRING" id="1121395.SAMN02745215_00544"/>
<keyword evidence="2" id="KW-1185">Reference proteome</keyword>
<protein>
    <recommendedName>
        <fullName evidence="3">DUF2922 domain-containing protein</fullName>
    </recommendedName>
</protein>
<evidence type="ECO:0000313" key="1">
    <source>
        <dbReference type="EMBL" id="SHN53457.1"/>
    </source>
</evidence>
<dbReference type="Pfam" id="PF11148">
    <property type="entry name" value="DUF2922"/>
    <property type="match status" value="1"/>
</dbReference>
<dbReference type="Proteomes" id="UP000184010">
    <property type="component" value="Unassembled WGS sequence"/>
</dbReference>
<reference evidence="2" key="1">
    <citation type="submission" date="2016-12" db="EMBL/GenBank/DDBJ databases">
        <authorList>
            <person name="Varghese N."/>
            <person name="Submissions S."/>
        </authorList>
    </citation>
    <scope>NUCLEOTIDE SEQUENCE [LARGE SCALE GENOMIC DNA]</scope>
    <source>
        <strain evidence="2">DSM 11544</strain>
    </source>
</reference>
<organism evidence="1 2">
    <name type="scientific">Desulfitobacterium chlororespirans DSM 11544</name>
    <dbReference type="NCBI Taxonomy" id="1121395"/>
    <lineage>
        <taxon>Bacteria</taxon>
        <taxon>Bacillati</taxon>
        <taxon>Bacillota</taxon>
        <taxon>Clostridia</taxon>
        <taxon>Eubacteriales</taxon>
        <taxon>Desulfitobacteriaceae</taxon>
        <taxon>Desulfitobacterium</taxon>
    </lineage>
</organism>
<name>A0A1M7S488_9FIRM</name>
<dbReference type="InterPro" id="IPR021321">
    <property type="entry name" value="DUF2922"/>
</dbReference>
<sequence length="79" mass="8447">MAVTTNRAGRLSFVTSEGKTFTLAVPQPREDLQLAEAMSVMNSLIAGGIFLTAHGTLTGVRDIKVIDTIINDLYDPPQG</sequence>
<evidence type="ECO:0000313" key="2">
    <source>
        <dbReference type="Proteomes" id="UP000184010"/>
    </source>
</evidence>